<evidence type="ECO:0000313" key="4">
    <source>
        <dbReference type="Proteomes" id="UP000823775"/>
    </source>
</evidence>
<feature type="compositionally biased region" description="Polar residues" evidence="1">
    <location>
        <begin position="12"/>
        <end position="27"/>
    </location>
</feature>
<proteinExistence type="predicted"/>
<name>A0ABS8VFJ2_DATST</name>
<organism evidence="3 4">
    <name type="scientific">Datura stramonium</name>
    <name type="common">Jimsonweed</name>
    <name type="synonym">Common thornapple</name>
    <dbReference type="NCBI Taxonomy" id="4076"/>
    <lineage>
        <taxon>Eukaryota</taxon>
        <taxon>Viridiplantae</taxon>
        <taxon>Streptophyta</taxon>
        <taxon>Embryophyta</taxon>
        <taxon>Tracheophyta</taxon>
        <taxon>Spermatophyta</taxon>
        <taxon>Magnoliopsida</taxon>
        <taxon>eudicotyledons</taxon>
        <taxon>Gunneridae</taxon>
        <taxon>Pentapetalae</taxon>
        <taxon>asterids</taxon>
        <taxon>lamiids</taxon>
        <taxon>Solanales</taxon>
        <taxon>Solanaceae</taxon>
        <taxon>Solanoideae</taxon>
        <taxon>Datureae</taxon>
        <taxon>Datura</taxon>
    </lineage>
</organism>
<dbReference type="Proteomes" id="UP000823775">
    <property type="component" value="Unassembled WGS sequence"/>
</dbReference>
<feature type="transmembrane region" description="Helical" evidence="2">
    <location>
        <begin position="122"/>
        <end position="144"/>
    </location>
</feature>
<dbReference type="EMBL" id="JACEIK010004335">
    <property type="protein sequence ID" value="MCD9645106.1"/>
    <property type="molecule type" value="Genomic_DNA"/>
</dbReference>
<keyword evidence="2" id="KW-1133">Transmembrane helix</keyword>
<feature type="region of interest" description="Disordered" evidence="1">
    <location>
        <begin position="1"/>
        <end position="27"/>
    </location>
</feature>
<evidence type="ECO:0000256" key="1">
    <source>
        <dbReference type="SAM" id="MobiDB-lite"/>
    </source>
</evidence>
<sequence>MSKRKRGVRVKSISNPLHNPSESSPSEIWNHQQANIHTPANQKLKGIHVPEETSSLSKNLPRRQRSKWGLQTSVTDQERINTELASWSQFRPRSRPLTQKSKLLLAMSWSIKEEQQSKGVRLIEILSLLISFYCFILFLLNIVIQLCLIGVREGAYGNGIQKIGEMHLHTLTAYGSPCTRNALTKLRFVVDLFKAEQRPETKDQIRKNPLMIPKMTEDWFTLERMECFFQELQPTAGSTFDSDECVSTDGEWPARL</sequence>
<comment type="caution">
    <text evidence="3">The sequence shown here is derived from an EMBL/GenBank/DDBJ whole genome shotgun (WGS) entry which is preliminary data.</text>
</comment>
<evidence type="ECO:0000313" key="3">
    <source>
        <dbReference type="EMBL" id="MCD9645106.1"/>
    </source>
</evidence>
<evidence type="ECO:0000256" key="2">
    <source>
        <dbReference type="SAM" id="Phobius"/>
    </source>
</evidence>
<keyword evidence="4" id="KW-1185">Reference proteome</keyword>
<keyword evidence="2" id="KW-0812">Transmembrane</keyword>
<keyword evidence="2" id="KW-0472">Membrane</keyword>
<protein>
    <submittedName>
        <fullName evidence="3">Uncharacterized protein</fullName>
    </submittedName>
</protein>
<gene>
    <name evidence="3" type="ORF">HAX54_033782</name>
</gene>
<reference evidence="3 4" key="1">
    <citation type="journal article" date="2021" name="BMC Genomics">
        <title>Datura genome reveals duplications of psychoactive alkaloid biosynthetic genes and high mutation rate following tissue culture.</title>
        <authorList>
            <person name="Rajewski A."/>
            <person name="Carter-House D."/>
            <person name="Stajich J."/>
            <person name="Litt A."/>
        </authorList>
    </citation>
    <scope>NUCLEOTIDE SEQUENCE [LARGE SCALE GENOMIC DNA]</scope>
    <source>
        <strain evidence="3">AR-01</strain>
    </source>
</reference>
<accession>A0ABS8VFJ2</accession>